<proteinExistence type="predicted"/>
<dbReference type="AlphaFoldDB" id="A0A9D1KVC0"/>
<reference evidence="1" key="2">
    <citation type="journal article" date="2021" name="PeerJ">
        <title>Extensive microbial diversity within the chicken gut microbiome revealed by metagenomics and culture.</title>
        <authorList>
            <person name="Gilroy R."/>
            <person name="Ravi A."/>
            <person name="Getino M."/>
            <person name="Pursley I."/>
            <person name="Horton D.L."/>
            <person name="Alikhan N.F."/>
            <person name="Baker D."/>
            <person name="Gharbi K."/>
            <person name="Hall N."/>
            <person name="Watson M."/>
            <person name="Adriaenssens E.M."/>
            <person name="Foster-Nyarko E."/>
            <person name="Jarju S."/>
            <person name="Secka A."/>
            <person name="Antonio M."/>
            <person name="Oren A."/>
            <person name="Chaudhuri R.R."/>
            <person name="La Ragione R."/>
            <person name="Hildebrand F."/>
            <person name="Pallen M.J."/>
        </authorList>
    </citation>
    <scope>NUCLEOTIDE SEQUENCE</scope>
    <source>
        <strain evidence="1">CHK176-22527</strain>
    </source>
</reference>
<dbReference type="Pfam" id="PF06962">
    <property type="entry name" value="rRNA_methylase"/>
    <property type="match status" value="1"/>
</dbReference>
<dbReference type="SUPFAM" id="SSF53335">
    <property type="entry name" value="S-adenosyl-L-methionine-dependent methyltransferases"/>
    <property type="match status" value="1"/>
</dbReference>
<dbReference type="PANTHER" id="PTHR35276">
    <property type="entry name" value="S-ADENOSYL-L-METHIONINE-DEPENDENT METHYLTRANSFERASES SUPERFAMILY PROTEIN"/>
    <property type="match status" value="1"/>
</dbReference>
<dbReference type="GO" id="GO:0032259">
    <property type="term" value="P:methylation"/>
    <property type="evidence" value="ECO:0007669"/>
    <property type="project" value="UniProtKB-KW"/>
</dbReference>
<dbReference type="EMBL" id="DVLX01000084">
    <property type="protein sequence ID" value="HIT99962.1"/>
    <property type="molecule type" value="Genomic_DNA"/>
</dbReference>
<dbReference type="Proteomes" id="UP000824159">
    <property type="component" value="Unassembled WGS sequence"/>
</dbReference>
<dbReference type="InterPro" id="IPR010719">
    <property type="entry name" value="MnmM_MeTrfase"/>
</dbReference>
<gene>
    <name evidence="1" type="ORF">IAD12_06890</name>
</gene>
<dbReference type="Gene3D" id="3.40.50.150">
    <property type="entry name" value="Vaccinia Virus protein VP39"/>
    <property type="match status" value="1"/>
</dbReference>
<dbReference type="GO" id="GO:0008168">
    <property type="term" value="F:methyltransferase activity"/>
    <property type="evidence" value="ECO:0007669"/>
    <property type="project" value="UniProtKB-KW"/>
</dbReference>
<dbReference type="PANTHER" id="PTHR35276:SF1">
    <property type="entry name" value="TRNA (MNM(5)S(2)U34)-METHYLTRANSFERASE, CHLOROPLASTIC"/>
    <property type="match status" value="1"/>
</dbReference>
<protein>
    <submittedName>
        <fullName evidence="1">Methyltransferase domain-containing protein</fullName>
    </submittedName>
</protein>
<keyword evidence="1" id="KW-0808">Transferase</keyword>
<evidence type="ECO:0000313" key="1">
    <source>
        <dbReference type="EMBL" id="HIT99962.1"/>
    </source>
</evidence>
<comment type="caution">
    <text evidence="1">The sequence shown here is derived from an EMBL/GenBank/DDBJ whole genome shotgun (WGS) entry which is preliminary data.</text>
</comment>
<evidence type="ECO:0000313" key="2">
    <source>
        <dbReference type="Proteomes" id="UP000824159"/>
    </source>
</evidence>
<dbReference type="CDD" id="cd02440">
    <property type="entry name" value="AdoMet_MTases"/>
    <property type="match status" value="1"/>
</dbReference>
<name>A0A9D1KVC0_9FIRM</name>
<keyword evidence="1" id="KW-0489">Methyltransferase</keyword>
<accession>A0A9D1KVC0</accession>
<reference evidence="1" key="1">
    <citation type="submission" date="2020-10" db="EMBL/GenBank/DDBJ databases">
        <authorList>
            <person name="Gilroy R."/>
        </authorList>
    </citation>
    <scope>NUCLEOTIDE SEQUENCE</scope>
    <source>
        <strain evidence="1">CHK176-22527</strain>
    </source>
</reference>
<organism evidence="1 2">
    <name type="scientific">Candidatus Allocopromorpha excrementavium</name>
    <dbReference type="NCBI Taxonomy" id="2840741"/>
    <lineage>
        <taxon>Bacteria</taxon>
        <taxon>Bacillati</taxon>
        <taxon>Bacillota</taxon>
        <taxon>Clostridia</taxon>
        <taxon>Eubacteriales</taxon>
        <taxon>Eubacteriaceae</taxon>
        <taxon>Eubacteriaceae incertae sedis</taxon>
        <taxon>Candidatus Allocopromorpha</taxon>
    </lineage>
</organism>
<sequence length="194" mass="21250">MSSIICRTTEFALSIAKQYISEGDVLIDATCGGGRDTLFLAKLSPSKLYAFDIQEEAVDKTRNLLSENGFSGQLHDGTIDIICDSHINMSEYVNEPVSVIIFNLGYLPGGDRSITTCVSDTLKAVEEGAALLKKDGLICITMYPGHEEGRREKESLLSFASELDPKKYHCAYIGMINQPKNPPEILLITLRANG</sequence>
<dbReference type="InterPro" id="IPR029063">
    <property type="entry name" value="SAM-dependent_MTases_sf"/>
</dbReference>